<dbReference type="KEGG" id="vcn:VOLCADRAFT_96138"/>
<gene>
    <name evidence="2" type="ORF">VOLCADRAFT_96138</name>
</gene>
<dbReference type="RefSeq" id="XP_002955204.1">
    <property type="nucleotide sequence ID" value="XM_002955158.1"/>
</dbReference>
<dbReference type="Proteomes" id="UP000001058">
    <property type="component" value="Unassembled WGS sequence"/>
</dbReference>
<sequence length="347" mass="34869">MAGSLGGPRRLGVVLGFVAILLTHHQASAQVLGPMIAPLMAAVPTASATPGGGASAAGATAASAAAGAVPGAAMWQAMSDSLARVMADTLAFRPSNRSAADMVQSATEMLKDFGSGKNLQNMAQANPGDNLRAAVGSMASASNADLVAAYDQLRNTAKALGLALPANSPTLDMWSRIAGVLSGSGGRDLTSIMPALMAQSSHLGAANPKNMGQTAGSAFDFTFKPADFGAALANLGNLGADAFLNGPGAAISLVSLGLGLAAGITGIVGGALYIAGSAVLLGAGVDSLDTSKVKKYKDNTYMAQFEDLAREAETSLLPAALNPRSIQSVDFALQVVERTIKLAERRQ</sequence>
<reference evidence="2 3" key="1">
    <citation type="journal article" date="2010" name="Science">
        <title>Genomic analysis of organismal complexity in the multicellular green alga Volvox carteri.</title>
        <authorList>
            <person name="Prochnik S.E."/>
            <person name="Umen J."/>
            <person name="Nedelcu A.M."/>
            <person name="Hallmann A."/>
            <person name="Miller S.M."/>
            <person name="Nishii I."/>
            <person name="Ferris P."/>
            <person name="Kuo A."/>
            <person name="Mitros T."/>
            <person name="Fritz-Laylin L.K."/>
            <person name="Hellsten U."/>
            <person name="Chapman J."/>
            <person name="Simakov O."/>
            <person name="Rensing S.A."/>
            <person name="Terry A."/>
            <person name="Pangilinan J."/>
            <person name="Kapitonov V."/>
            <person name="Jurka J."/>
            <person name="Salamov A."/>
            <person name="Shapiro H."/>
            <person name="Schmutz J."/>
            <person name="Grimwood J."/>
            <person name="Lindquist E."/>
            <person name="Lucas S."/>
            <person name="Grigoriev I.V."/>
            <person name="Schmitt R."/>
            <person name="Kirk D."/>
            <person name="Rokhsar D.S."/>
        </authorList>
    </citation>
    <scope>NUCLEOTIDE SEQUENCE [LARGE SCALE GENOMIC DNA]</scope>
    <source>
        <strain evidence="3">f. Nagariensis / Eve</strain>
    </source>
</reference>
<proteinExistence type="predicted"/>
<dbReference type="EMBL" id="GL378370">
    <property type="protein sequence ID" value="EFJ43723.1"/>
    <property type="molecule type" value="Genomic_DNA"/>
</dbReference>
<evidence type="ECO:0000256" key="1">
    <source>
        <dbReference type="SAM" id="SignalP"/>
    </source>
</evidence>
<evidence type="ECO:0000313" key="2">
    <source>
        <dbReference type="EMBL" id="EFJ43723.1"/>
    </source>
</evidence>
<accession>D8U9B2</accession>
<dbReference type="OrthoDB" id="549802at2759"/>
<organism evidence="3">
    <name type="scientific">Volvox carteri f. nagariensis</name>
    <dbReference type="NCBI Taxonomy" id="3068"/>
    <lineage>
        <taxon>Eukaryota</taxon>
        <taxon>Viridiplantae</taxon>
        <taxon>Chlorophyta</taxon>
        <taxon>core chlorophytes</taxon>
        <taxon>Chlorophyceae</taxon>
        <taxon>CS clade</taxon>
        <taxon>Chlamydomonadales</taxon>
        <taxon>Volvocaceae</taxon>
        <taxon>Volvox</taxon>
    </lineage>
</organism>
<evidence type="ECO:0000313" key="3">
    <source>
        <dbReference type="Proteomes" id="UP000001058"/>
    </source>
</evidence>
<keyword evidence="1" id="KW-0732">Signal</keyword>
<dbReference type="AlphaFoldDB" id="D8U9B2"/>
<feature type="signal peptide" evidence="1">
    <location>
        <begin position="1"/>
        <end position="29"/>
    </location>
</feature>
<dbReference type="InParanoid" id="D8U9B2"/>
<feature type="chain" id="PRO_5003124289" evidence="1">
    <location>
        <begin position="30"/>
        <end position="347"/>
    </location>
</feature>
<keyword evidence="3" id="KW-1185">Reference proteome</keyword>
<name>D8U9B2_VOLCA</name>
<dbReference type="GeneID" id="9616227"/>
<protein>
    <submittedName>
        <fullName evidence="2">Uncharacterized protein</fullName>
    </submittedName>
</protein>